<evidence type="ECO:0000313" key="3">
    <source>
        <dbReference type="EMBL" id="HIV38808.1"/>
    </source>
</evidence>
<protein>
    <submittedName>
        <fullName evidence="3">Uncharacterized protein</fullName>
    </submittedName>
</protein>
<feature type="transmembrane region" description="Helical" evidence="2">
    <location>
        <begin position="12"/>
        <end position="36"/>
    </location>
</feature>
<dbReference type="Proteomes" id="UP000886814">
    <property type="component" value="Unassembled WGS sequence"/>
</dbReference>
<proteinExistence type="predicted"/>
<comment type="caution">
    <text evidence="3">The sequence shown here is derived from an EMBL/GenBank/DDBJ whole genome shotgun (WGS) entry which is preliminary data.</text>
</comment>
<evidence type="ECO:0000313" key="4">
    <source>
        <dbReference type="Proteomes" id="UP000886814"/>
    </source>
</evidence>
<keyword evidence="2" id="KW-1133">Transmembrane helix</keyword>
<organism evidence="3 4">
    <name type="scientific">Candidatus Blautia stercorigallinarum</name>
    <dbReference type="NCBI Taxonomy" id="2838501"/>
    <lineage>
        <taxon>Bacteria</taxon>
        <taxon>Bacillati</taxon>
        <taxon>Bacillota</taxon>
        <taxon>Clostridia</taxon>
        <taxon>Lachnospirales</taxon>
        <taxon>Lachnospiraceae</taxon>
        <taxon>Blautia</taxon>
    </lineage>
</organism>
<evidence type="ECO:0000256" key="1">
    <source>
        <dbReference type="SAM" id="MobiDB-lite"/>
    </source>
</evidence>
<keyword evidence="2" id="KW-0812">Transmembrane</keyword>
<dbReference type="EMBL" id="DXIQ01000045">
    <property type="protein sequence ID" value="HIV38808.1"/>
    <property type="molecule type" value="Genomic_DNA"/>
</dbReference>
<feature type="compositionally biased region" description="Basic and acidic residues" evidence="1">
    <location>
        <begin position="45"/>
        <end position="58"/>
    </location>
</feature>
<sequence>MRLPVEKKDRKKLFLTIAGGIVLLALIIGLAVLGSYRAGKQQEAVRQKQQEETQKEEQEQIEAEDPYKGDWPPVYKEEEEETIPRIKTTEEGQTYTPYASSSKWKQLTDEQKEELIKNTVPVLEDWNKTIERICTSRTNAKVEAYSYTLATFLHTFCEENGIQATEGYFWAYAGWVSNDEEDVYIVLNDDAETVLLARAIDQGRTWKFEIMDETKEELLKKAQQNENAVEPDYEG</sequence>
<accession>A0A9D1PCY8</accession>
<dbReference type="AlphaFoldDB" id="A0A9D1PCY8"/>
<gene>
    <name evidence="3" type="ORF">H9747_07395</name>
</gene>
<keyword evidence="2" id="KW-0472">Membrane</keyword>
<name>A0A9D1PCY8_9FIRM</name>
<evidence type="ECO:0000256" key="2">
    <source>
        <dbReference type="SAM" id="Phobius"/>
    </source>
</evidence>
<feature type="region of interest" description="Disordered" evidence="1">
    <location>
        <begin position="45"/>
        <end position="73"/>
    </location>
</feature>
<reference evidence="3" key="2">
    <citation type="submission" date="2021-04" db="EMBL/GenBank/DDBJ databases">
        <authorList>
            <person name="Gilroy R."/>
        </authorList>
    </citation>
    <scope>NUCLEOTIDE SEQUENCE</scope>
    <source>
        <strain evidence="3">CHK195-9823</strain>
    </source>
</reference>
<reference evidence="3" key="1">
    <citation type="journal article" date="2021" name="PeerJ">
        <title>Extensive microbial diversity within the chicken gut microbiome revealed by metagenomics and culture.</title>
        <authorList>
            <person name="Gilroy R."/>
            <person name="Ravi A."/>
            <person name="Getino M."/>
            <person name="Pursley I."/>
            <person name="Horton D.L."/>
            <person name="Alikhan N.F."/>
            <person name="Baker D."/>
            <person name="Gharbi K."/>
            <person name="Hall N."/>
            <person name="Watson M."/>
            <person name="Adriaenssens E.M."/>
            <person name="Foster-Nyarko E."/>
            <person name="Jarju S."/>
            <person name="Secka A."/>
            <person name="Antonio M."/>
            <person name="Oren A."/>
            <person name="Chaudhuri R.R."/>
            <person name="La Ragione R."/>
            <person name="Hildebrand F."/>
            <person name="Pallen M.J."/>
        </authorList>
    </citation>
    <scope>NUCLEOTIDE SEQUENCE</scope>
    <source>
        <strain evidence="3">CHK195-9823</strain>
    </source>
</reference>